<dbReference type="GO" id="GO:0005886">
    <property type="term" value="C:plasma membrane"/>
    <property type="evidence" value="ECO:0007669"/>
    <property type="project" value="UniProtKB-SubCell"/>
</dbReference>
<dbReference type="Pfam" id="PF02699">
    <property type="entry name" value="YajC"/>
    <property type="match status" value="1"/>
</dbReference>
<sequence length="108" mass="11227">MTPLIAAAPATGGGTGTLLLLALPFGLLIFLMFSQRRRAKAVATAQAELAVGQQVMAAAGIYGTISALDGDVVHLEIAPGVRIRVARRAIVPDPQDQQSTHRPAEDDA</sequence>
<keyword evidence="13" id="KW-1185">Reference proteome</keyword>
<reference evidence="12 13" key="1">
    <citation type="submission" date="2018-07" db="EMBL/GenBank/DDBJ databases">
        <title>Complete genome sequencing of Ornithinimicrobium sp. AMA3305.</title>
        <authorList>
            <person name="Bae J.-W."/>
        </authorList>
    </citation>
    <scope>NUCLEOTIDE SEQUENCE [LARGE SCALE GENOMIC DNA]</scope>
    <source>
        <strain evidence="12 13">AMA3305</strain>
    </source>
</reference>
<evidence type="ECO:0000256" key="11">
    <source>
        <dbReference type="SAM" id="Phobius"/>
    </source>
</evidence>
<dbReference type="KEGG" id="orn:DV701_03325"/>
<organism evidence="12 13">
    <name type="scientific">Ornithinimicrobium avium</name>
    <dbReference type="NCBI Taxonomy" id="2283195"/>
    <lineage>
        <taxon>Bacteria</taxon>
        <taxon>Bacillati</taxon>
        <taxon>Actinomycetota</taxon>
        <taxon>Actinomycetes</taxon>
        <taxon>Micrococcales</taxon>
        <taxon>Ornithinimicrobiaceae</taxon>
        <taxon>Ornithinimicrobium</taxon>
    </lineage>
</organism>
<comment type="similarity">
    <text evidence="2">Belongs to the YajC family.</text>
</comment>
<keyword evidence="7 11" id="KW-1133">Transmembrane helix</keyword>
<evidence type="ECO:0000256" key="4">
    <source>
        <dbReference type="ARBA" id="ARBA00022475"/>
    </source>
</evidence>
<evidence type="ECO:0000256" key="9">
    <source>
        <dbReference type="ARBA" id="ARBA00023136"/>
    </source>
</evidence>
<dbReference type="OrthoDB" id="2200301at2"/>
<evidence type="ECO:0000313" key="12">
    <source>
        <dbReference type="EMBL" id="AXH95298.1"/>
    </source>
</evidence>
<dbReference type="InterPro" id="IPR003849">
    <property type="entry name" value="Preprotein_translocase_YajC"/>
</dbReference>
<dbReference type="AlphaFoldDB" id="A0A345NJU0"/>
<keyword evidence="4" id="KW-1003">Cell membrane</keyword>
<dbReference type="EMBL" id="CP031229">
    <property type="protein sequence ID" value="AXH95298.1"/>
    <property type="molecule type" value="Genomic_DNA"/>
</dbReference>
<evidence type="ECO:0000256" key="5">
    <source>
        <dbReference type="ARBA" id="ARBA00022692"/>
    </source>
</evidence>
<feature type="region of interest" description="Disordered" evidence="10">
    <location>
        <begin position="89"/>
        <end position="108"/>
    </location>
</feature>
<evidence type="ECO:0000256" key="2">
    <source>
        <dbReference type="ARBA" id="ARBA00006742"/>
    </source>
</evidence>
<name>A0A345NJU0_9MICO</name>
<evidence type="ECO:0000313" key="13">
    <source>
        <dbReference type="Proteomes" id="UP000253790"/>
    </source>
</evidence>
<dbReference type="PANTHER" id="PTHR33909">
    <property type="entry name" value="SEC TRANSLOCON ACCESSORY COMPLEX SUBUNIT YAJC"/>
    <property type="match status" value="1"/>
</dbReference>
<evidence type="ECO:0000256" key="6">
    <source>
        <dbReference type="ARBA" id="ARBA00022927"/>
    </source>
</evidence>
<keyword evidence="8" id="KW-0811">Translocation</keyword>
<accession>A0A345NJU0</accession>
<protein>
    <submittedName>
        <fullName evidence="12">Preprotein translocase subunit YajC</fullName>
    </submittedName>
</protein>
<keyword evidence="9 11" id="KW-0472">Membrane</keyword>
<dbReference type="RefSeq" id="WP_114927063.1">
    <property type="nucleotide sequence ID" value="NZ_CP031229.1"/>
</dbReference>
<gene>
    <name evidence="12" type="primary">yajC</name>
    <name evidence="12" type="ORF">DV701_03325</name>
</gene>
<evidence type="ECO:0000256" key="3">
    <source>
        <dbReference type="ARBA" id="ARBA00022448"/>
    </source>
</evidence>
<evidence type="ECO:0000256" key="8">
    <source>
        <dbReference type="ARBA" id="ARBA00023010"/>
    </source>
</evidence>
<proteinExistence type="inferred from homology"/>
<evidence type="ECO:0000256" key="7">
    <source>
        <dbReference type="ARBA" id="ARBA00022989"/>
    </source>
</evidence>
<keyword evidence="6" id="KW-0653">Protein transport</keyword>
<dbReference type="SMART" id="SM01323">
    <property type="entry name" value="YajC"/>
    <property type="match status" value="1"/>
</dbReference>
<dbReference type="PANTHER" id="PTHR33909:SF1">
    <property type="entry name" value="SEC TRANSLOCON ACCESSORY COMPLEX SUBUNIT YAJC"/>
    <property type="match status" value="1"/>
</dbReference>
<dbReference type="GO" id="GO:0015031">
    <property type="term" value="P:protein transport"/>
    <property type="evidence" value="ECO:0007669"/>
    <property type="project" value="UniProtKB-KW"/>
</dbReference>
<evidence type="ECO:0000256" key="10">
    <source>
        <dbReference type="SAM" id="MobiDB-lite"/>
    </source>
</evidence>
<keyword evidence="3" id="KW-0813">Transport</keyword>
<dbReference type="NCBIfam" id="TIGR00739">
    <property type="entry name" value="yajC"/>
    <property type="match status" value="1"/>
</dbReference>
<evidence type="ECO:0000256" key="1">
    <source>
        <dbReference type="ARBA" id="ARBA00004162"/>
    </source>
</evidence>
<dbReference type="Proteomes" id="UP000253790">
    <property type="component" value="Chromosome"/>
</dbReference>
<comment type="subcellular location">
    <subcellularLocation>
        <location evidence="1">Cell membrane</location>
        <topology evidence="1">Single-pass membrane protein</topology>
    </subcellularLocation>
</comment>
<keyword evidence="5 11" id="KW-0812">Transmembrane</keyword>
<feature type="transmembrane region" description="Helical" evidence="11">
    <location>
        <begin position="12"/>
        <end position="33"/>
    </location>
</feature>